<organism evidence="7 12">
    <name type="scientific">Rotaria magnacalcarata</name>
    <dbReference type="NCBI Taxonomy" id="392030"/>
    <lineage>
        <taxon>Eukaryota</taxon>
        <taxon>Metazoa</taxon>
        <taxon>Spiralia</taxon>
        <taxon>Gnathifera</taxon>
        <taxon>Rotifera</taxon>
        <taxon>Eurotatoria</taxon>
        <taxon>Bdelloidea</taxon>
        <taxon>Philodinida</taxon>
        <taxon>Philodinidae</taxon>
        <taxon>Rotaria</taxon>
    </lineage>
</organism>
<dbReference type="EMBL" id="CAJNOV010006915">
    <property type="protein sequence ID" value="CAF1264120.1"/>
    <property type="molecule type" value="Genomic_DNA"/>
</dbReference>
<dbReference type="SUPFAM" id="SSF81321">
    <property type="entry name" value="Family A G protein-coupled receptor-like"/>
    <property type="match status" value="1"/>
</dbReference>
<dbReference type="Gene3D" id="1.20.1070.10">
    <property type="entry name" value="Rhodopsin 7-helix transmembrane proteins"/>
    <property type="match status" value="1"/>
</dbReference>
<dbReference type="PROSITE" id="PS50262">
    <property type="entry name" value="G_PROTEIN_RECEP_F1_2"/>
    <property type="match status" value="1"/>
</dbReference>
<evidence type="ECO:0000256" key="3">
    <source>
        <dbReference type="ARBA" id="ARBA00022989"/>
    </source>
</evidence>
<evidence type="ECO:0000256" key="4">
    <source>
        <dbReference type="ARBA" id="ARBA00023136"/>
    </source>
</evidence>
<evidence type="ECO:0000313" key="11">
    <source>
        <dbReference type="EMBL" id="CAF3982734.1"/>
    </source>
</evidence>
<evidence type="ECO:0000256" key="1">
    <source>
        <dbReference type="ARBA" id="ARBA00004370"/>
    </source>
</evidence>
<evidence type="ECO:0000313" key="9">
    <source>
        <dbReference type="EMBL" id="CAF2088169.1"/>
    </source>
</evidence>
<dbReference type="Proteomes" id="UP000663824">
    <property type="component" value="Unassembled WGS sequence"/>
</dbReference>
<feature type="transmembrane region" description="Helical" evidence="5">
    <location>
        <begin position="174"/>
        <end position="197"/>
    </location>
</feature>
<dbReference type="Proteomes" id="UP000663834">
    <property type="component" value="Unassembled WGS sequence"/>
</dbReference>
<proteinExistence type="predicted"/>
<dbReference type="AlphaFoldDB" id="A0A815B2M2"/>
<evidence type="ECO:0000256" key="5">
    <source>
        <dbReference type="SAM" id="Phobius"/>
    </source>
</evidence>
<dbReference type="GO" id="GO:0016020">
    <property type="term" value="C:membrane"/>
    <property type="evidence" value="ECO:0007669"/>
    <property type="project" value="UniProtKB-SubCell"/>
</dbReference>
<keyword evidence="3 5" id="KW-1133">Transmembrane helix</keyword>
<dbReference type="EMBL" id="CAJNOW010005263">
    <property type="protein sequence ID" value="CAF1445328.1"/>
    <property type="molecule type" value="Genomic_DNA"/>
</dbReference>
<dbReference type="InterPro" id="IPR000276">
    <property type="entry name" value="GPCR_Rhodpsn"/>
</dbReference>
<feature type="transmembrane region" description="Helical" evidence="5">
    <location>
        <begin position="95"/>
        <end position="113"/>
    </location>
</feature>
<dbReference type="EMBL" id="CAJOBJ010003921">
    <property type="protein sequence ID" value="CAF3982734.1"/>
    <property type="molecule type" value="Genomic_DNA"/>
</dbReference>
<sequence length="217" mass="24756">MLSPSSLIDKLIFIQKILALSAYPIWLAFGIIECLLNLIIFSRPQVRTTSCSIYFSTASIDHLLALLVSNGTTFYSMNNSDSLAQSIIFCKLRSYIFQICLIISRWFIVFACIDRFALTSSKFQFRKFSKPKLPYRAVIIIIFWFIICSYRPIFYEIDGNLCVIVTNMAAALYHSLYVIVGGGTLPAMIMIVCGCLIRRNLAHKQQIRVQFVLGDHH</sequence>
<dbReference type="Proteomes" id="UP000681720">
    <property type="component" value="Unassembled WGS sequence"/>
</dbReference>
<evidence type="ECO:0000313" key="12">
    <source>
        <dbReference type="Proteomes" id="UP000663855"/>
    </source>
</evidence>
<feature type="domain" description="G-protein coupled receptors family 1 profile" evidence="6">
    <location>
        <begin position="33"/>
        <end position="217"/>
    </location>
</feature>
<evidence type="ECO:0000259" key="6">
    <source>
        <dbReference type="PROSITE" id="PS50262"/>
    </source>
</evidence>
<accession>A0A815B2M2</accession>
<evidence type="ECO:0000313" key="7">
    <source>
        <dbReference type="EMBL" id="CAF1264120.1"/>
    </source>
</evidence>
<reference evidence="7" key="1">
    <citation type="submission" date="2021-02" db="EMBL/GenBank/DDBJ databases">
        <authorList>
            <person name="Nowell W R."/>
        </authorList>
    </citation>
    <scope>NUCLEOTIDE SEQUENCE</scope>
</reference>
<dbReference type="Proteomes" id="UP000663855">
    <property type="component" value="Unassembled WGS sequence"/>
</dbReference>
<gene>
    <name evidence="10" type="ORF">BYL167_LOCUS11977</name>
    <name evidence="7" type="ORF">CJN711_LOCUS15140</name>
    <name evidence="11" type="ORF">GIL414_LOCUS10769</name>
    <name evidence="8" type="ORF">KQP761_LOCUS11720</name>
    <name evidence="9" type="ORF">MBJ925_LOCUS19877</name>
</gene>
<dbReference type="Pfam" id="PF00001">
    <property type="entry name" value="7tm_1"/>
    <property type="match status" value="1"/>
</dbReference>
<protein>
    <recommendedName>
        <fullName evidence="6">G-protein coupled receptors family 1 profile domain-containing protein</fullName>
    </recommendedName>
</protein>
<evidence type="ECO:0000256" key="2">
    <source>
        <dbReference type="ARBA" id="ARBA00022692"/>
    </source>
</evidence>
<feature type="transmembrane region" description="Helical" evidence="5">
    <location>
        <begin position="20"/>
        <end position="41"/>
    </location>
</feature>
<dbReference type="EMBL" id="CAJNRE010010101">
    <property type="protein sequence ID" value="CAF2088169.1"/>
    <property type="molecule type" value="Genomic_DNA"/>
</dbReference>
<dbReference type="EMBL" id="CAJOBH010003866">
    <property type="protein sequence ID" value="CAF3969104.1"/>
    <property type="molecule type" value="Genomic_DNA"/>
</dbReference>
<feature type="transmembrane region" description="Helical" evidence="5">
    <location>
        <begin position="133"/>
        <end position="154"/>
    </location>
</feature>
<evidence type="ECO:0000313" key="10">
    <source>
        <dbReference type="EMBL" id="CAF3969104.1"/>
    </source>
</evidence>
<comment type="caution">
    <text evidence="7">The sequence shown here is derived from an EMBL/GenBank/DDBJ whole genome shotgun (WGS) entry which is preliminary data.</text>
</comment>
<name>A0A815B2M2_9BILA</name>
<keyword evidence="4 5" id="KW-0472">Membrane</keyword>
<keyword evidence="2 5" id="KW-0812">Transmembrane</keyword>
<dbReference type="Proteomes" id="UP000681967">
    <property type="component" value="Unassembled WGS sequence"/>
</dbReference>
<evidence type="ECO:0000313" key="8">
    <source>
        <dbReference type="EMBL" id="CAF1445328.1"/>
    </source>
</evidence>
<dbReference type="GO" id="GO:0004930">
    <property type="term" value="F:G protein-coupled receptor activity"/>
    <property type="evidence" value="ECO:0007669"/>
    <property type="project" value="InterPro"/>
</dbReference>
<feature type="transmembrane region" description="Helical" evidence="5">
    <location>
        <begin position="53"/>
        <end position="75"/>
    </location>
</feature>
<dbReference type="InterPro" id="IPR017452">
    <property type="entry name" value="GPCR_Rhodpsn_7TM"/>
</dbReference>
<comment type="subcellular location">
    <subcellularLocation>
        <location evidence="1">Membrane</location>
    </subcellularLocation>
</comment>